<dbReference type="InParanoid" id="A0A3N4LBX2"/>
<dbReference type="EMBL" id="ML121573">
    <property type="protein sequence ID" value="RPB20370.1"/>
    <property type="molecule type" value="Genomic_DNA"/>
</dbReference>
<evidence type="ECO:0000313" key="3">
    <source>
        <dbReference type="Proteomes" id="UP000267821"/>
    </source>
</evidence>
<organism evidence="2 3">
    <name type="scientific">Terfezia boudieri ATCC MYA-4762</name>
    <dbReference type="NCBI Taxonomy" id="1051890"/>
    <lineage>
        <taxon>Eukaryota</taxon>
        <taxon>Fungi</taxon>
        <taxon>Dikarya</taxon>
        <taxon>Ascomycota</taxon>
        <taxon>Pezizomycotina</taxon>
        <taxon>Pezizomycetes</taxon>
        <taxon>Pezizales</taxon>
        <taxon>Pezizaceae</taxon>
        <taxon>Terfezia</taxon>
    </lineage>
</organism>
<protein>
    <submittedName>
        <fullName evidence="2">Uncharacterized protein</fullName>
    </submittedName>
</protein>
<gene>
    <name evidence="2" type="ORF">L211DRAFT_893547</name>
</gene>
<feature type="compositionally biased region" description="Acidic residues" evidence="1">
    <location>
        <begin position="494"/>
        <end position="507"/>
    </location>
</feature>
<proteinExistence type="predicted"/>
<evidence type="ECO:0000313" key="2">
    <source>
        <dbReference type="EMBL" id="RPB20370.1"/>
    </source>
</evidence>
<keyword evidence="3" id="KW-1185">Reference proteome</keyword>
<feature type="region of interest" description="Disordered" evidence="1">
    <location>
        <begin position="474"/>
        <end position="513"/>
    </location>
</feature>
<reference evidence="2 3" key="1">
    <citation type="journal article" date="2018" name="Nat. Ecol. Evol.">
        <title>Pezizomycetes genomes reveal the molecular basis of ectomycorrhizal truffle lifestyle.</title>
        <authorList>
            <person name="Murat C."/>
            <person name="Payen T."/>
            <person name="Noel B."/>
            <person name="Kuo A."/>
            <person name="Morin E."/>
            <person name="Chen J."/>
            <person name="Kohler A."/>
            <person name="Krizsan K."/>
            <person name="Balestrini R."/>
            <person name="Da Silva C."/>
            <person name="Montanini B."/>
            <person name="Hainaut M."/>
            <person name="Levati E."/>
            <person name="Barry K.W."/>
            <person name="Belfiori B."/>
            <person name="Cichocki N."/>
            <person name="Clum A."/>
            <person name="Dockter R.B."/>
            <person name="Fauchery L."/>
            <person name="Guy J."/>
            <person name="Iotti M."/>
            <person name="Le Tacon F."/>
            <person name="Lindquist E.A."/>
            <person name="Lipzen A."/>
            <person name="Malagnac F."/>
            <person name="Mello A."/>
            <person name="Molinier V."/>
            <person name="Miyauchi S."/>
            <person name="Poulain J."/>
            <person name="Riccioni C."/>
            <person name="Rubini A."/>
            <person name="Sitrit Y."/>
            <person name="Splivallo R."/>
            <person name="Traeger S."/>
            <person name="Wang M."/>
            <person name="Zifcakova L."/>
            <person name="Wipf D."/>
            <person name="Zambonelli A."/>
            <person name="Paolocci F."/>
            <person name="Nowrousian M."/>
            <person name="Ottonello S."/>
            <person name="Baldrian P."/>
            <person name="Spatafora J.W."/>
            <person name="Henrissat B."/>
            <person name="Nagy L.G."/>
            <person name="Aury J.M."/>
            <person name="Wincker P."/>
            <person name="Grigoriev I.V."/>
            <person name="Bonfante P."/>
            <person name="Martin F.M."/>
        </authorList>
    </citation>
    <scope>NUCLEOTIDE SEQUENCE [LARGE SCALE GENOMIC DNA]</scope>
    <source>
        <strain evidence="2 3">ATCC MYA-4762</strain>
    </source>
</reference>
<sequence length="513" mass="57003">MLTPPACTSPSEVGLGTRRLVIYQVGLETSRDFDQTVSRRLETLIVSRQSLFVSRAAKLYVATNEKFSQPPKNFHRKSRDISSRAQAYGRHSGNIEHLQGKQNYASQMVIVFNAMNVLDIVVNIAKPPSDASAEETLYSTTQPHDAHAPHFSTSHDINVQGPSNWTNSTSRTTPTSQISLSCLARSHEHGYPTFLFLLEESHNPPEVELDRSQISMTMAPPPKGVVYGPIKDWRKGSCKLLLEFGSKEGKKGRRQYVLEEVERDLRGEEEIIRVMEGPSIERAVGILSKGIAIQDGAANGQLEGYEVDYQTAVQKDGMLESITVKPARVSGEAIFRMAHHWTLMTPISKKGAIKGQPAGWVGRLGEVGEEEGESKDEVMRKKSKKHRIGEARPLEVLGKELGIDSVEPAVPRELEDIRANVFGVTPPAWNLKESQEDWLMEKPQATLDWAKDMDRGTAGLLTLEDSIHAVKGLSEEEAEELTKGLVEGQGYSKDEEDEDMESEDEGTEDKWNS</sequence>
<dbReference type="OrthoDB" id="5451424at2759"/>
<evidence type="ECO:0000256" key="1">
    <source>
        <dbReference type="SAM" id="MobiDB-lite"/>
    </source>
</evidence>
<dbReference type="Proteomes" id="UP000267821">
    <property type="component" value="Unassembled WGS sequence"/>
</dbReference>
<name>A0A3N4LBX2_9PEZI</name>
<dbReference type="AlphaFoldDB" id="A0A3N4LBX2"/>
<accession>A0A3N4LBX2</accession>